<protein>
    <submittedName>
        <fullName evidence="1">Uncharacterized protein</fullName>
    </submittedName>
</protein>
<sequence length="54" mass="6162">MRYRDGNGRWMVLEAVQPVRVTILEAWRLRNTTPRASISAHSNPSASTTFHILP</sequence>
<dbReference type="Proteomes" id="UP001485459">
    <property type="component" value="Chromosome"/>
</dbReference>
<keyword evidence="2" id="KW-1185">Reference proteome</keyword>
<organism evidence="1 2">
    <name type="scientific">Chitinophaga pollutisoli</name>
    <dbReference type="NCBI Taxonomy" id="3133966"/>
    <lineage>
        <taxon>Bacteria</taxon>
        <taxon>Pseudomonadati</taxon>
        <taxon>Bacteroidota</taxon>
        <taxon>Chitinophagia</taxon>
        <taxon>Chitinophagales</taxon>
        <taxon>Chitinophagaceae</taxon>
        <taxon>Chitinophaga</taxon>
    </lineage>
</organism>
<dbReference type="EMBL" id="CP149822">
    <property type="protein sequence ID" value="WZN39007.1"/>
    <property type="molecule type" value="Genomic_DNA"/>
</dbReference>
<dbReference type="RefSeq" id="WP_341834015.1">
    <property type="nucleotide sequence ID" value="NZ_CP149822.1"/>
</dbReference>
<reference evidence="2" key="1">
    <citation type="submission" date="2024-03" db="EMBL/GenBank/DDBJ databases">
        <title>Chitinophaga horti sp. nov., isolated from garden soil.</title>
        <authorList>
            <person name="Lee D.S."/>
            <person name="Han D.M."/>
            <person name="Baek J.H."/>
            <person name="Choi D.G."/>
            <person name="Jeon J.H."/>
            <person name="Jeon C.O."/>
        </authorList>
    </citation>
    <scope>NUCLEOTIDE SEQUENCE [LARGE SCALE GENOMIC DNA]</scope>
    <source>
        <strain evidence="2">GPA1</strain>
    </source>
</reference>
<gene>
    <name evidence="1" type="ORF">WJU16_13440</name>
</gene>
<name>A0ABZ2YIA5_9BACT</name>
<evidence type="ECO:0000313" key="1">
    <source>
        <dbReference type="EMBL" id="WZN39007.1"/>
    </source>
</evidence>
<proteinExistence type="predicted"/>
<evidence type="ECO:0000313" key="2">
    <source>
        <dbReference type="Proteomes" id="UP001485459"/>
    </source>
</evidence>
<accession>A0ABZ2YIA5</accession>